<evidence type="ECO:0000256" key="3">
    <source>
        <dbReference type="ARBA" id="ARBA00022692"/>
    </source>
</evidence>
<feature type="transmembrane region" description="Helical" evidence="6">
    <location>
        <begin position="242"/>
        <end position="267"/>
    </location>
</feature>
<feature type="transmembrane region" description="Helical" evidence="6">
    <location>
        <begin position="177"/>
        <end position="194"/>
    </location>
</feature>
<evidence type="ECO:0000256" key="2">
    <source>
        <dbReference type="ARBA" id="ARBA00008066"/>
    </source>
</evidence>
<feature type="domain" description="Amino acid transporter transmembrane" evidence="7">
    <location>
        <begin position="76"/>
        <end position="458"/>
    </location>
</feature>
<feature type="transmembrane region" description="Helical" evidence="6">
    <location>
        <begin position="201"/>
        <end position="222"/>
    </location>
</feature>
<evidence type="ECO:0000313" key="9">
    <source>
        <dbReference type="Proteomes" id="UP001310594"/>
    </source>
</evidence>
<dbReference type="EMBL" id="JAVRQU010000011">
    <property type="protein sequence ID" value="KAK5697177.1"/>
    <property type="molecule type" value="Genomic_DNA"/>
</dbReference>
<feature type="transmembrane region" description="Helical" evidence="6">
    <location>
        <begin position="398"/>
        <end position="419"/>
    </location>
</feature>
<protein>
    <recommendedName>
        <fullName evidence="7">Amino acid transporter transmembrane domain-containing protein</fullName>
    </recommendedName>
</protein>
<proteinExistence type="inferred from homology"/>
<feature type="transmembrane region" description="Helical" evidence="6">
    <location>
        <begin position="89"/>
        <end position="116"/>
    </location>
</feature>
<evidence type="ECO:0000256" key="4">
    <source>
        <dbReference type="ARBA" id="ARBA00022989"/>
    </source>
</evidence>
<dbReference type="AlphaFoldDB" id="A0AAN8A0T1"/>
<dbReference type="PANTHER" id="PTHR22950">
    <property type="entry name" value="AMINO ACID TRANSPORTER"/>
    <property type="match status" value="1"/>
</dbReference>
<dbReference type="PANTHER" id="PTHR22950:SF479">
    <property type="entry name" value="AMINO ACID TRANSPORTER (EUROFUNG)-RELATED"/>
    <property type="match status" value="1"/>
</dbReference>
<evidence type="ECO:0000256" key="1">
    <source>
        <dbReference type="ARBA" id="ARBA00004141"/>
    </source>
</evidence>
<feature type="transmembrane region" description="Helical" evidence="6">
    <location>
        <begin position="150"/>
        <end position="171"/>
    </location>
</feature>
<dbReference type="Pfam" id="PF01490">
    <property type="entry name" value="Aa_trans"/>
    <property type="match status" value="1"/>
</dbReference>
<keyword evidence="3 6" id="KW-0812">Transmembrane</keyword>
<keyword evidence="4 6" id="KW-1133">Transmembrane helix</keyword>
<evidence type="ECO:0000256" key="6">
    <source>
        <dbReference type="SAM" id="Phobius"/>
    </source>
</evidence>
<comment type="similarity">
    <text evidence="2">Belongs to the amino acid/polyamine transporter 2 family.</text>
</comment>
<comment type="caution">
    <text evidence="8">The sequence shown here is derived from an EMBL/GenBank/DDBJ whole genome shotgun (WGS) entry which is preliminary data.</text>
</comment>
<dbReference type="GO" id="GO:0015179">
    <property type="term" value="F:L-amino acid transmembrane transporter activity"/>
    <property type="evidence" value="ECO:0007669"/>
    <property type="project" value="TreeGrafter"/>
</dbReference>
<dbReference type="InterPro" id="IPR013057">
    <property type="entry name" value="AA_transpt_TM"/>
</dbReference>
<evidence type="ECO:0000313" key="8">
    <source>
        <dbReference type="EMBL" id="KAK5697177.1"/>
    </source>
</evidence>
<gene>
    <name evidence="8" type="ORF">LTR97_007312</name>
</gene>
<keyword evidence="5 6" id="KW-0472">Membrane</keyword>
<comment type="subcellular location">
    <subcellularLocation>
        <location evidence="1">Membrane</location>
        <topology evidence="1">Multi-pass membrane protein</topology>
    </subcellularLocation>
</comment>
<name>A0AAN8A0T1_9PEZI</name>
<reference evidence="8" key="1">
    <citation type="submission" date="2023-08" db="EMBL/GenBank/DDBJ databases">
        <title>Black Yeasts Isolated from many extreme environments.</title>
        <authorList>
            <person name="Coleine C."/>
            <person name="Stajich J.E."/>
            <person name="Selbmann L."/>
        </authorList>
    </citation>
    <scope>NUCLEOTIDE SEQUENCE</scope>
    <source>
        <strain evidence="8">CCFEE 5810</strain>
    </source>
</reference>
<feature type="transmembrane region" description="Helical" evidence="6">
    <location>
        <begin position="367"/>
        <end position="392"/>
    </location>
</feature>
<dbReference type="Proteomes" id="UP001310594">
    <property type="component" value="Unassembled WGS sequence"/>
</dbReference>
<sequence length="684" mass="73608">MNQAKTAEKTIRPASNSVSTNATVELGMVMTKGGTEVAVADDPGVIVVDNGGSVGDKIVYNTLGWVKAAMSTHDRRTISLGILGLPSAIAAMGLVPGIILIVVLGLMATYTGFVVWQFKMKHPSMCSLAHGMELAFGRPGRWVAEVVQDLMLLFVMAAHIVIFSTAFNSLTDHATCTTVFMAIGTFVSFLVSLPRTMKGNAVFSIFSCASIATATLVAMIGICISKPGYGQTHAVTPSSLTSFSSAGMSVSSIILAYNGHIAYPTIISEMKNPRDFPKALVLLESVAITFYVVVAVVIYTFAGQDVAAPALGSASPIVRKIAYGFAVPTIIVAGVIVALVAAKQFYKYTWVNWKKQPEVMEEKSARARWSWVGILAVVWVLAWIIACVIPIFRPLLGLIGAMFGTWFALGFPSMLWLGMNWTGSVNKSYGQTWKKVMLTWLNVIIVLVCAAICVLGTYGSITLIVAAASIDGRKPFSCARNDMGWKDDLLNSHSSVAISVACRRIAWHELVVATPSRRCKQFAARLGMLSEPSQSDSSRCMVWHESIARLLLGDARNTEARPSCHHHNPSIAKYAACRCIAWHESILANRHELLHSMARGDRSKIRLGDANIPDPAEHALPAGLIAISRCTEARIDMGGFARAEIIALPLHISAPPNGPHAAIQQPIGSEPYDNLERATWPGGG</sequence>
<evidence type="ECO:0000259" key="7">
    <source>
        <dbReference type="Pfam" id="PF01490"/>
    </source>
</evidence>
<organism evidence="8 9">
    <name type="scientific">Elasticomyces elasticus</name>
    <dbReference type="NCBI Taxonomy" id="574655"/>
    <lineage>
        <taxon>Eukaryota</taxon>
        <taxon>Fungi</taxon>
        <taxon>Dikarya</taxon>
        <taxon>Ascomycota</taxon>
        <taxon>Pezizomycotina</taxon>
        <taxon>Dothideomycetes</taxon>
        <taxon>Dothideomycetidae</taxon>
        <taxon>Mycosphaerellales</taxon>
        <taxon>Teratosphaeriaceae</taxon>
        <taxon>Elasticomyces</taxon>
    </lineage>
</organism>
<accession>A0AAN8A0T1</accession>
<feature type="transmembrane region" description="Helical" evidence="6">
    <location>
        <begin position="321"/>
        <end position="346"/>
    </location>
</feature>
<evidence type="ECO:0000256" key="5">
    <source>
        <dbReference type="ARBA" id="ARBA00023136"/>
    </source>
</evidence>
<dbReference type="GO" id="GO:0016020">
    <property type="term" value="C:membrane"/>
    <property type="evidence" value="ECO:0007669"/>
    <property type="project" value="UniProtKB-SubCell"/>
</dbReference>
<feature type="transmembrane region" description="Helical" evidence="6">
    <location>
        <begin position="279"/>
        <end position="301"/>
    </location>
</feature>
<dbReference type="Gene3D" id="1.20.1740.10">
    <property type="entry name" value="Amino acid/polyamine transporter I"/>
    <property type="match status" value="1"/>
</dbReference>
<feature type="transmembrane region" description="Helical" evidence="6">
    <location>
        <begin position="440"/>
        <end position="468"/>
    </location>
</feature>